<dbReference type="PANTHER" id="PTHR10859">
    <property type="entry name" value="GLYCOSYL TRANSFERASE"/>
    <property type="match status" value="1"/>
</dbReference>
<evidence type="ECO:0000313" key="3">
    <source>
        <dbReference type="Proteomes" id="UP000582974"/>
    </source>
</evidence>
<dbReference type="Proteomes" id="UP000582974">
    <property type="component" value="Unassembled WGS sequence"/>
</dbReference>
<gene>
    <name evidence="2" type="ORF">H0B56_21300</name>
</gene>
<accession>A0A838AFY2</accession>
<organism evidence="2 3">
    <name type="scientific">Haloechinothrix aidingensis</name>
    <dbReference type="NCBI Taxonomy" id="2752311"/>
    <lineage>
        <taxon>Bacteria</taxon>
        <taxon>Bacillati</taxon>
        <taxon>Actinomycetota</taxon>
        <taxon>Actinomycetes</taxon>
        <taxon>Pseudonocardiales</taxon>
        <taxon>Pseudonocardiaceae</taxon>
        <taxon>Haloechinothrix</taxon>
    </lineage>
</organism>
<sequence>MPAISPPALSIIVPVYNEQGRLPATLDGLSEVLSDLSWTAEVVVVDNGSTDRSADIVRAHPSGPVPIHLMSCATRGKGAAVRAGVLATTSRYVGFCDADLATDLAALSPALAQLGAGVNVVVGSRAHPESDVQARHNVARRTGASLFRWSTRQLVPGIADTQCGFKFFDRATADAAFRPLRTLGFAFDVEVLARTQRSGAVIAEIPVAWTDVAGSTFDPLHDGWQTFAALAGIRATLANEQTGTRAQRAARSQAFLDMPAGDVARGALRGV</sequence>
<evidence type="ECO:0000259" key="1">
    <source>
        <dbReference type="Pfam" id="PF00535"/>
    </source>
</evidence>
<proteinExistence type="predicted"/>
<dbReference type="GO" id="GO:0016740">
    <property type="term" value="F:transferase activity"/>
    <property type="evidence" value="ECO:0007669"/>
    <property type="project" value="UniProtKB-KW"/>
</dbReference>
<comment type="caution">
    <text evidence="2">The sequence shown here is derived from an EMBL/GenBank/DDBJ whole genome shotgun (WGS) entry which is preliminary data.</text>
</comment>
<dbReference type="Pfam" id="PF00535">
    <property type="entry name" value="Glycos_transf_2"/>
    <property type="match status" value="1"/>
</dbReference>
<name>A0A838AFY2_9PSEU</name>
<dbReference type="InterPro" id="IPR029044">
    <property type="entry name" value="Nucleotide-diphossugar_trans"/>
</dbReference>
<dbReference type="GO" id="GO:0006487">
    <property type="term" value="P:protein N-linked glycosylation"/>
    <property type="evidence" value="ECO:0007669"/>
    <property type="project" value="TreeGrafter"/>
</dbReference>
<dbReference type="AlphaFoldDB" id="A0A838AFY2"/>
<dbReference type="InterPro" id="IPR001173">
    <property type="entry name" value="Glyco_trans_2-like"/>
</dbReference>
<dbReference type="PANTHER" id="PTHR10859:SF91">
    <property type="entry name" value="DOLICHYL-PHOSPHATE BETA-GLUCOSYLTRANSFERASE"/>
    <property type="match status" value="1"/>
</dbReference>
<feature type="domain" description="Glycosyltransferase 2-like" evidence="1">
    <location>
        <begin position="10"/>
        <end position="141"/>
    </location>
</feature>
<keyword evidence="2" id="KW-0808">Transferase</keyword>
<dbReference type="Gene3D" id="3.90.550.10">
    <property type="entry name" value="Spore Coat Polysaccharide Biosynthesis Protein SpsA, Chain A"/>
    <property type="match status" value="1"/>
</dbReference>
<reference evidence="2 3" key="1">
    <citation type="submission" date="2020-07" db="EMBL/GenBank/DDBJ databases">
        <title>Genome of Haloechinothrix sp.</title>
        <authorList>
            <person name="Tang S.-K."/>
            <person name="Yang L."/>
            <person name="Zhu W.-Y."/>
        </authorList>
    </citation>
    <scope>NUCLEOTIDE SEQUENCE [LARGE SCALE GENOMIC DNA]</scope>
    <source>
        <strain evidence="2 3">YIM 98757</strain>
    </source>
</reference>
<dbReference type="SUPFAM" id="SSF53448">
    <property type="entry name" value="Nucleotide-diphospho-sugar transferases"/>
    <property type="match status" value="1"/>
</dbReference>
<dbReference type="RefSeq" id="WP_180894875.1">
    <property type="nucleotide sequence ID" value="NZ_JACCKD010000009.1"/>
</dbReference>
<evidence type="ECO:0000313" key="2">
    <source>
        <dbReference type="EMBL" id="MBA0128090.1"/>
    </source>
</evidence>
<protein>
    <submittedName>
        <fullName evidence="2">Glycosyltransferase</fullName>
    </submittedName>
</protein>
<dbReference type="EMBL" id="JACCKD010000009">
    <property type="protein sequence ID" value="MBA0128090.1"/>
    <property type="molecule type" value="Genomic_DNA"/>
</dbReference>
<keyword evidence="3" id="KW-1185">Reference proteome</keyword>